<dbReference type="Pfam" id="PF13274">
    <property type="entry name" value="SocA_Panacea"/>
    <property type="match status" value="1"/>
</dbReference>
<dbReference type="InterPro" id="IPR025272">
    <property type="entry name" value="SocA_Panacea"/>
</dbReference>
<dbReference type="PATRIC" id="fig|1131731.3.peg.3833"/>
<organism evidence="2 3">
    <name type="scientific">Schinkia azotoformans LMG 9581</name>
    <dbReference type="NCBI Taxonomy" id="1131731"/>
    <lineage>
        <taxon>Bacteria</taxon>
        <taxon>Bacillati</taxon>
        <taxon>Bacillota</taxon>
        <taxon>Bacilli</taxon>
        <taxon>Bacillales</taxon>
        <taxon>Bacillaceae</taxon>
        <taxon>Calidifontibacillus/Schinkia group</taxon>
        <taxon>Schinkia</taxon>
    </lineage>
</organism>
<dbReference type="STRING" id="1131731.BAZO_18783"/>
<name>K6DQK4_SCHAZ</name>
<dbReference type="AlphaFoldDB" id="K6DQK4"/>
<feature type="domain" description="Antitoxin SocA-like Panacea" evidence="1">
    <location>
        <begin position="30"/>
        <end position="120"/>
    </location>
</feature>
<sequence length="153" mass="17774">MVPLSVIQVADYFIAKSSPNTKYSVTHLKLQKLVYYAQGWYLALTNEPLFDEQLEAWVHGPVSPDLYGVYSQNGYLDIEKNGSELNIDVKAKEILDFIWENFGHYTGKQLENFTHEEKPWIIARGDLLPFQSSNNVITKESMREYFKSIIFEE</sequence>
<gene>
    <name evidence="2" type="ORF">BAZO_18783</name>
</gene>
<comment type="caution">
    <text evidence="2">The sequence shown here is derived from an EMBL/GenBank/DDBJ whole genome shotgun (WGS) entry which is preliminary data.</text>
</comment>
<dbReference type="EMBL" id="AJLR01000148">
    <property type="protein sequence ID" value="EKN63051.1"/>
    <property type="molecule type" value="Genomic_DNA"/>
</dbReference>
<keyword evidence="3" id="KW-1185">Reference proteome</keyword>
<evidence type="ECO:0000259" key="1">
    <source>
        <dbReference type="Pfam" id="PF13274"/>
    </source>
</evidence>
<proteinExistence type="predicted"/>
<protein>
    <recommendedName>
        <fullName evidence="1">Antitoxin SocA-like Panacea domain-containing protein</fullName>
    </recommendedName>
</protein>
<evidence type="ECO:0000313" key="2">
    <source>
        <dbReference type="EMBL" id="EKN63051.1"/>
    </source>
</evidence>
<reference evidence="2 3" key="1">
    <citation type="journal article" date="2012" name="Front. Microbiol.">
        <title>Redundancy and modularity in membrane-associated dissimilatory nitrate reduction in Bacillus.</title>
        <authorList>
            <person name="Heylen K."/>
            <person name="Keltjens J."/>
        </authorList>
    </citation>
    <scope>NUCLEOTIDE SEQUENCE [LARGE SCALE GENOMIC DNA]</scope>
    <source>
        <strain evidence="2 3">LMG 9581</strain>
    </source>
</reference>
<dbReference type="Proteomes" id="UP000006315">
    <property type="component" value="Unassembled WGS sequence"/>
</dbReference>
<evidence type="ECO:0000313" key="3">
    <source>
        <dbReference type="Proteomes" id="UP000006315"/>
    </source>
</evidence>
<accession>K6DQK4</accession>